<evidence type="ECO:0000313" key="7">
    <source>
        <dbReference type="Proteomes" id="UP000479043"/>
    </source>
</evidence>
<keyword evidence="6" id="KW-0966">Cell projection</keyword>
<dbReference type="InterPro" id="IPR003713">
    <property type="entry name" value="FliS"/>
</dbReference>
<comment type="caution">
    <text evidence="6">The sequence shown here is derived from an EMBL/GenBank/DDBJ whole genome shotgun (WGS) entry which is preliminary data.</text>
</comment>
<keyword evidence="6" id="KW-0969">Cilium</keyword>
<organism evidence="6 7">
    <name type="scientific">Thalassovita mangrovi</name>
    <dbReference type="NCBI Taxonomy" id="2692236"/>
    <lineage>
        <taxon>Bacteria</taxon>
        <taxon>Pseudomonadati</taxon>
        <taxon>Pseudomonadota</taxon>
        <taxon>Alphaproteobacteria</taxon>
        <taxon>Rhodobacterales</taxon>
        <taxon>Roseobacteraceae</taxon>
        <taxon>Thalassovita</taxon>
    </lineage>
</organism>
<keyword evidence="4" id="KW-1005">Bacterial flagellum biogenesis</keyword>
<dbReference type="Pfam" id="PF02561">
    <property type="entry name" value="FliS"/>
    <property type="match status" value="1"/>
</dbReference>
<dbReference type="GO" id="GO:0044780">
    <property type="term" value="P:bacterial-type flagellum assembly"/>
    <property type="evidence" value="ECO:0007669"/>
    <property type="project" value="InterPro"/>
</dbReference>
<evidence type="ECO:0000313" key="6">
    <source>
        <dbReference type="EMBL" id="MYM53707.1"/>
    </source>
</evidence>
<keyword evidence="7" id="KW-1185">Reference proteome</keyword>
<dbReference type="Gene3D" id="1.20.120.340">
    <property type="entry name" value="Flagellar protein FliS"/>
    <property type="match status" value="1"/>
</dbReference>
<keyword evidence="6" id="KW-0282">Flagellum</keyword>
<dbReference type="PANTHER" id="PTHR34773">
    <property type="entry name" value="FLAGELLAR SECRETION CHAPERONE FLIS"/>
    <property type="match status" value="1"/>
</dbReference>
<comment type="similarity">
    <text evidence="2">Belongs to the FliS family.</text>
</comment>
<dbReference type="GO" id="GO:0071973">
    <property type="term" value="P:bacterial-type flagellum-dependent cell motility"/>
    <property type="evidence" value="ECO:0007669"/>
    <property type="project" value="TreeGrafter"/>
</dbReference>
<dbReference type="InterPro" id="IPR036584">
    <property type="entry name" value="FliS_sf"/>
</dbReference>
<keyword evidence="3" id="KW-0963">Cytoplasm</keyword>
<dbReference type="GO" id="GO:0005829">
    <property type="term" value="C:cytosol"/>
    <property type="evidence" value="ECO:0007669"/>
    <property type="project" value="UniProtKB-SubCell"/>
</dbReference>
<protein>
    <submittedName>
        <fullName evidence="6">Flagellar protein FliS</fullName>
    </submittedName>
</protein>
<evidence type="ECO:0000256" key="1">
    <source>
        <dbReference type="ARBA" id="ARBA00004514"/>
    </source>
</evidence>
<sequence>MTFALARNKYRQTGTSGVNIPDDPYQIIRVILSELEQSLSVLKAADASNSTYPQDHVNKSLRAIYLLQSSLDFEQGGDIATSLFELYEYCRQTVLQAFRREEGADIASAADAITGILDAWTEIGPQVERQAG</sequence>
<accession>A0A6L8LCC7</accession>
<evidence type="ECO:0000256" key="4">
    <source>
        <dbReference type="ARBA" id="ARBA00022795"/>
    </source>
</evidence>
<dbReference type="Proteomes" id="UP000479043">
    <property type="component" value="Unassembled WGS sequence"/>
</dbReference>
<dbReference type="AlphaFoldDB" id="A0A6L8LCC7"/>
<dbReference type="RefSeq" id="WP_160971427.1">
    <property type="nucleotide sequence ID" value="NZ_WWEN01000001.1"/>
</dbReference>
<evidence type="ECO:0000256" key="5">
    <source>
        <dbReference type="ARBA" id="ARBA00023186"/>
    </source>
</evidence>
<keyword evidence="5" id="KW-0143">Chaperone</keyword>
<name>A0A6L8LCC7_9RHOB</name>
<reference evidence="6 7" key="1">
    <citation type="submission" date="2020-01" db="EMBL/GenBank/DDBJ databases">
        <authorList>
            <person name="Chen S."/>
        </authorList>
    </citation>
    <scope>NUCLEOTIDE SEQUENCE [LARGE SCALE GENOMIC DNA]</scope>
    <source>
        <strain evidence="6 7">GS-10</strain>
    </source>
</reference>
<dbReference type="EMBL" id="WWEN01000001">
    <property type="protein sequence ID" value="MYM53707.1"/>
    <property type="molecule type" value="Genomic_DNA"/>
</dbReference>
<evidence type="ECO:0000256" key="2">
    <source>
        <dbReference type="ARBA" id="ARBA00008787"/>
    </source>
</evidence>
<dbReference type="PANTHER" id="PTHR34773:SF1">
    <property type="entry name" value="FLAGELLAR SECRETION CHAPERONE FLIS"/>
    <property type="match status" value="1"/>
</dbReference>
<comment type="subcellular location">
    <subcellularLocation>
        <location evidence="1">Cytoplasm</location>
        <location evidence="1">Cytosol</location>
    </subcellularLocation>
</comment>
<gene>
    <name evidence="6" type="ORF">GR167_00195</name>
</gene>
<evidence type="ECO:0000256" key="3">
    <source>
        <dbReference type="ARBA" id="ARBA00022490"/>
    </source>
</evidence>
<proteinExistence type="inferred from homology"/>
<dbReference type="SUPFAM" id="SSF101116">
    <property type="entry name" value="Flagellar export chaperone FliS"/>
    <property type="match status" value="1"/>
</dbReference>